<protein>
    <submittedName>
        <fullName evidence="2">Uncharacterized protein</fullName>
    </submittedName>
</protein>
<keyword evidence="3" id="KW-1185">Reference proteome</keyword>
<comment type="caution">
    <text evidence="2">The sequence shown here is derived from an EMBL/GenBank/DDBJ whole genome shotgun (WGS) entry which is preliminary data.</text>
</comment>
<sequence length="36" mass="3981">MGNETKGLRELSRQELADNATKVFAGPTSHHSWPSK</sequence>
<dbReference type="EMBL" id="QAOT01000048">
    <property type="protein sequence ID" value="PTR06716.1"/>
    <property type="molecule type" value="Genomic_DNA"/>
</dbReference>
<evidence type="ECO:0000313" key="3">
    <source>
        <dbReference type="Proteomes" id="UP000244060"/>
    </source>
</evidence>
<evidence type="ECO:0000256" key="1">
    <source>
        <dbReference type="SAM" id="MobiDB-lite"/>
    </source>
</evidence>
<accession>A0A2T5JK02</accession>
<evidence type="ECO:0000313" key="2">
    <source>
        <dbReference type="EMBL" id="PTR06716.1"/>
    </source>
</evidence>
<reference evidence="2 3" key="1">
    <citation type="submission" date="2018-04" db="EMBL/GenBank/DDBJ databases">
        <title>Genomic Encyclopedia of Type Strains, Phase III (KMG-III): the genomes of soil and plant-associated and newly described type strains.</title>
        <authorList>
            <person name="Whitman W."/>
        </authorList>
    </citation>
    <scope>NUCLEOTIDE SEQUENCE [LARGE SCALE GENOMIC DNA]</scope>
    <source>
        <strain evidence="2 3">KA25</strain>
    </source>
</reference>
<proteinExistence type="predicted"/>
<name>A0A2T5JK02_9RHOB</name>
<dbReference type="AlphaFoldDB" id="A0A2T5JK02"/>
<feature type="region of interest" description="Disordered" evidence="1">
    <location>
        <begin position="17"/>
        <end position="36"/>
    </location>
</feature>
<dbReference type="Proteomes" id="UP000244060">
    <property type="component" value="Unassembled WGS sequence"/>
</dbReference>
<gene>
    <name evidence="2" type="ORF">C8J28_14810</name>
</gene>
<organism evidence="2 3">
    <name type="scientific">Cereibacter azotoformans</name>
    <dbReference type="NCBI Taxonomy" id="43057"/>
    <lineage>
        <taxon>Bacteria</taxon>
        <taxon>Pseudomonadati</taxon>
        <taxon>Pseudomonadota</taxon>
        <taxon>Alphaproteobacteria</taxon>
        <taxon>Rhodobacterales</taxon>
        <taxon>Paracoccaceae</taxon>
        <taxon>Cereibacter</taxon>
    </lineage>
</organism>